<gene>
    <name evidence="2" type="primary">LOC105033822</name>
</gene>
<accession>A0A6I9QCE7</accession>
<organism evidence="1 2">
    <name type="scientific">Elaeis guineensis var. tenera</name>
    <name type="common">Oil palm</name>
    <dbReference type="NCBI Taxonomy" id="51953"/>
    <lineage>
        <taxon>Eukaryota</taxon>
        <taxon>Viridiplantae</taxon>
        <taxon>Streptophyta</taxon>
        <taxon>Embryophyta</taxon>
        <taxon>Tracheophyta</taxon>
        <taxon>Spermatophyta</taxon>
        <taxon>Magnoliopsida</taxon>
        <taxon>Liliopsida</taxon>
        <taxon>Arecaceae</taxon>
        <taxon>Arecoideae</taxon>
        <taxon>Cocoseae</taxon>
        <taxon>Elaeidinae</taxon>
        <taxon>Elaeis</taxon>
    </lineage>
</organism>
<sequence>MQVEVTPVKIEHSFVGEEPHPIEVDPNIPHSSEDVEVSFKAEAECEKEYATTKYMFSLYRQVKMRAHERKPIEKRNVISYLFKIYKYARKKQHEKKMEEGYSLTH</sequence>
<dbReference type="InParanoid" id="A0A6I9QCE7"/>
<dbReference type="AlphaFoldDB" id="A0A6I9QCE7"/>
<dbReference type="RefSeq" id="XP_010907053.1">
    <property type="nucleotide sequence ID" value="XM_010908751.3"/>
</dbReference>
<evidence type="ECO:0000313" key="1">
    <source>
        <dbReference type="Proteomes" id="UP000504607"/>
    </source>
</evidence>
<proteinExistence type="predicted"/>
<name>A0A6I9QCE7_ELAGV</name>
<evidence type="ECO:0000313" key="2">
    <source>
        <dbReference type="RefSeq" id="XP_010907053.1"/>
    </source>
</evidence>
<dbReference type="Proteomes" id="UP000504607">
    <property type="component" value="Unplaced"/>
</dbReference>
<keyword evidence="1" id="KW-1185">Reference proteome</keyword>
<reference evidence="2" key="1">
    <citation type="submission" date="2025-08" db="UniProtKB">
        <authorList>
            <consortium name="RefSeq"/>
        </authorList>
    </citation>
    <scope>IDENTIFICATION</scope>
</reference>
<protein>
    <submittedName>
        <fullName evidence="2">Uncharacterized protein LOC105033822 isoform X1</fullName>
    </submittedName>
</protein>